<organism evidence="1 2">
    <name type="scientific">Rosa chinensis</name>
    <name type="common">China rose</name>
    <dbReference type="NCBI Taxonomy" id="74649"/>
    <lineage>
        <taxon>Eukaryota</taxon>
        <taxon>Viridiplantae</taxon>
        <taxon>Streptophyta</taxon>
        <taxon>Embryophyta</taxon>
        <taxon>Tracheophyta</taxon>
        <taxon>Spermatophyta</taxon>
        <taxon>Magnoliopsida</taxon>
        <taxon>eudicotyledons</taxon>
        <taxon>Gunneridae</taxon>
        <taxon>Pentapetalae</taxon>
        <taxon>rosids</taxon>
        <taxon>fabids</taxon>
        <taxon>Rosales</taxon>
        <taxon>Rosaceae</taxon>
        <taxon>Rosoideae</taxon>
        <taxon>Rosoideae incertae sedis</taxon>
        <taxon>Rosa</taxon>
    </lineage>
</organism>
<accession>A0A2P6RJ18</accession>
<proteinExistence type="predicted"/>
<evidence type="ECO:0000313" key="1">
    <source>
        <dbReference type="EMBL" id="PRQ46414.1"/>
    </source>
</evidence>
<name>A0A2P6RJ18_ROSCH</name>
<comment type="caution">
    <text evidence="1">The sequence shown here is derived from an EMBL/GenBank/DDBJ whole genome shotgun (WGS) entry which is preliminary data.</text>
</comment>
<dbReference type="EMBL" id="PDCK01000040">
    <property type="protein sequence ID" value="PRQ46414.1"/>
    <property type="molecule type" value="Genomic_DNA"/>
</dbReference>
<dbReference type="Gramene" id="PRQ46414">
    <property type="protein sequence ID" value="PRQ46414"/>
    <property type="gene ID" value="RchiOBHm_Chr2g0088841"/>
</dbReference>
<gene>
    <name evidence="1" type="ORF">RchiOBHm_Chr2g0088841</name>
</gene>
<reference evidence="1 2" key="1">
    <citation type="journal article" date="2018" name="Nat. Genet.">
        <title>The Rosa genome provides new insights in the design of modern roses.</title>
        <authorList>
            <person name="Bendahmane M."/>
        </authorList>
    </citation>
    <scope>NUCLEOTIDE SEQUENCE [LARGE SCALE GENOMIC DNA]</scope>
    <source>
        <strain evidence="2">cv. Old Blush</strain>
    </source>
</reference>
<sequence length="292" mass="34280">MKRKQVPKSYPEGDNVFVSDYIDFHGGNLFHEVKDSNRRTLFEIPLRDLQRFSRDVFSGVITRRREGKPIGSLLPKNLQVIDHRVILPKISESDGYDYERRVEEFFVAVFPNPNAELADFLRKLRQPQLKMRQFESLYFHYFLLNEEQRADFVKNSVDNLRNKRVIFKGSFFKWEVAYEKWEAFVNGGSNKKYDLLQASTKDSGAAMVWNFKSRRNPGNCVDEAEFGRNIVHHINERREKATPPMCPLDKNQIGHAVHRVMPGINSKLFDFMFDCYVDMDFDKVLVDPPKSN</sequence>
<dbReference type="Proteomes" id="UP000238479">
    <property type="component" value="Chromosome 2"/>
</dbReference>
<dbReference type="AlphaFoldDB" id="A0A2P6RJ18"/>
<protein>
    <submittedName>
        <fullName evidence="1">Uncharacterized protein</fullName>
    </submittedName>
</protein>
<evidence type="ECO:0000313" key="2">
    <source>
        <dbReference type="Proteomes" id="UP000238479"/>
    </source>
</evidence>
<keyword evidence="2" id="KW-1185">Reference proteome</keyword>